<organism evidence="3 4">
    <name type="scientific">Meganyctiphanes norvegica</name>
    <name type="common">Northern krill</name>
    <name type="synonym">Thysanopoda norvegica</name>
    <dbReference type="NCBI Taxonomy" id="48144"/>
    <lineage>
        <taxon>Eukaryota</taxon>
        <taxon>Metazoa</taxon>
        <taxon>Ecdysozoa</taxon>
        <taxon>Arthropoda</taxon>
        <taxon>Crustacea</taxon>
        <taxon>Multicrustacea</taxon>
        <taxon>Malacostraca</taxon>
        <taxon>Eumalacostraca</taxon>
        <taxon>Eucarida</taxon>
        <taxon>Euphausiacea</taxon>
        <taxon>Euphausiidae</taxon>
        <taxon>Meganyctiphanes</taxon>
    </lineage>
</organism>
<reference evidence="3 4" key="1">
    <citation type="submission" date="2024-05" db="EMBL/GenBank/DDBJ databases">
        <authorList>
            <person name="Wallberg A."/>
        </authorList>
    </citation>
    <scope>NUCLEOTIDE SEQUENCE [LARGE SCALE GENOMIC DNA]</scope>
</reference>
<feature type="transmembrane region" description="Helical" evidence="2">
    <location>
        <begin position="20"/>
        <end position="40"/>
    </location>
</feature>
<evidence type="ECO:0000313" key="3">
    <source>
        <dbReference type="EMBL" id="CAL4100004.1"/>
    </source>
</evidence>
<feature type="region of interest" description="Disordered" evidence="1">
    <location>
        <begin position="48"/>
        <end position="68"/>
    </location>
</feature>
<gene>
    <name evidence="3" type="ORF">MNOR_LOCUS16687</name>
</gene>
<proteinExistence type="predicted"/>
<feature type="non-terminal residue" evidence="3">
    <location>
        <position position="185"/>
    </location>
</feature>
<name>A0AAV2QTC3_MEGNR</name>
<dbReference type="AlphaFoldDB" id="A0AAV2QTC3"/>
<evidence type="ECO:0000256" key="2">
    <source>
        <dbReference type="SAM" id="Phobius"/>
    </source>
</evidence>
<sequence>MDAWSERSGGSKCGSPGDGVNIMAMMSSTILTVQLIINIVNNINSNNNNNNDNNNNNNDNNNNFNENTLDATNQMNTNMNMVGGRSLHDWPEEYLSGVLSSRENNTNYKNKENETINVENKSVSFWNKSSDIIDTFGGILSLRRSPHDTFSGTLSLRKNPNECPCKKHGTYPDNSCESIFYCGIH</sequence>
<evidence type="ECO:0000256" key="1">
    <source>
        <dbReference type="SAM" id="MobiDB-lite"/>
    </source>
</evidence>
<evidence type="ECO:0000313" key="4">
    <source>
        <dbReference type="Proteomes" id="UP001497623"/>
    </source>
</evidence>
<comment type="caution">
    <text evidence="3">The sequence shown here is derived from an EMBL/GenBank/DDBJ whole genome shotgun (WGS) entry which is preliminary data.</text>
</comment>
<keyword evidence="2" id="KW-0472">Membrane</keyword>
<keyword evidence="4" id="KW-1185">Reference proteome</keyword>
<protein>
    <submittedName>
        <fullName evidence="3">Uncharacterized protein</fullName>
    </submittedName>
</protein>
<keyword evidence="2" id="KW-0812">Transmembrane</keyword>
<keyword evidence="2" id="KW-1133">Transmembrane helix</keyword>
<dbReference type="Proteomes" id="UP001497623">
    <property type="component" value="Unassembled WGS sequence"/>
</dbReference>
<accession>A0AAV2QTC3</accession>
<feature type="compositionally biased region" description="Low complexity" evidence="1">
    <location>
        <begin position="48"/>
        <end position="67"/>
    </location>
</feature>
<dbReference type="EMBL" id="CAXKWB010011090">
    <property type="protein sequence ID" value="CAL4100004.1"/>
    <property type="molecule type" value="Genomic_DNA"/>
</dbReference>